<evidence type="ECO:0000313" key="1">
    <source>
        <dbReference type="EMBL" id="RYO70606.1"/>
    </source>
</evidence>
<accession>A0A4Q4SKH5</accession>
<dbReference type="Proteomes" id="UP000293823">
    <property type="component" value="Unassembled WGS sequence"/>
</dbReference>
<dbReference type="AlphaFoldDB" id="A0A4Q4SKH5"/>
<comment type="caution">
    <text evidence="1">The sequence shown here is derived from an EMBL/GenBank/DDBJ whole genome shotgun (WGS) entry which is preliminary data.</text>
</comment>
<evidence type="ECO:0000313" key="2">
    <source>
        <dbReference type="Proteomes" id="UP000293823"/>
    </source>
</evidence>
<organism evidence="1 2">
    <name type="scientific">Alternaria arborescens</name>
    <dbReference type="NCBI Taxonomy" id="156630"/>
    <lineage>
        <taxon>Eukaryota</taxon>
        <taxon>Fungi</taxon>
        <taxon>Dikarya</taxon>
        <taxon>Ascomycota</taxon>
        <taxon>Pezizomycotina</taxon>
        <taxon>Dothideomycetes</taxon>
        <taxon>Pleosporomycetidae</taxon>
        <taxon>Pleosporales</taxon>
        <taxon>Pleosporineae</taxon>
        <taxon>Pleosporaceae</taxon>
        <taxon>Alternaria</taxon>
        <taxon>Alternaria sect. Alternaria</taxon>
    </lineage>
</organism>
<dbReference type="OrthoDB" id="3762068at2759"/>
<reference evidence="2" key="1">
    <citation type="journal article" date="2019" name="bioRxiv">
        <title>Genomics, evolutionary history and diagnostics of the Alternaria alternata species group including apple and Asian pear pathotypes.</title>
        <authorList>
            <person name="Armitage A.D."/>
            <person name="Cockerton H.M."/>
            <person name="Sreenivasaprasad S."/>
            <person name="Woodhall J.W."/>
            <person name="Lane C.R."/>
            <person name="Harrison R.J."/>
            <person name="Clarkson J.P."/>
        </authorList>
    </citation>
    <scope>NUCLEOTIDE SEQUENCE [LARGE SCALE GENOMIC DNA]</scope>
    <source>
        <strain evidence="2">RGR 97.0016</strain>
    </source>
</reference>
<proteinExistence type="predicted"/>
<dbReference type="EMBL" id="PEJP01000009">
    <property type="protein sequence ID" value="RYO70606.1"/>
    <property type="molecule type" value="Genomic_DNA"/>
</dbReference>
<protein>
    <submittedName>
        <fullName evidence="1">Uncharacterized protein</fullName>
    </submittedName>
</protein>
<name>A0A4Q4SKH5_9PLEO</name>
<keyword evidence="2" id="KW-1185">Reference proteome</keyword>
<sequence>MEAWHLYMPNCWPYQHANQVLDQTANADYTLPWMDTSVAWYITKATPQPTVTTPSYHPTIHRLPLSATILSVIDMRSTNITLGLVAFLTASAVAAPTASTNDIAKRMPTPEQFEALAPEEKREAYKAIYRATNIIGKSDAEKRAFEKIYRATNIIGASDAEKRDADKAIYRPFEFRVTDEE</sequence>
<gene>
    <name evidence="1" type="ORF">AA0113_g2752</name>
</gene>